<comment type="caution">
    <text evidence="1">The sequence shown here is derived from an EMBL/GenBank/DDBJ whole genome shotgun (WGS) entry which is preliminary data.</text>
</comment>
<accession>A0A7W7EZ95</accession>
<dbReference type="Proteomes" id="UP000574769">
    <property type="component" value="Unassembled WGS sequence"/>
</dbReference>
<reference evidence="1 2" key="1">
    <citation type="submission" date="2020-08" db="EMBL/GenBank/DDBJ databases">
        <title>Genomic Encyclopedia of Type Strains, Phase IV (KMG-IV): sequencing the most valuable type-strain genomes for metagenomic binning, comparative biology and taxonomic classification.</title>
        <authorList>
            <person name="Goeker M."/>
        </authorList>
    </citation>
    <scope>NUCLEOTIDE SEQUENCE [LARGE SCALE GENOMIC DNA]</scope>
    <source>
        <strain evidence="1 2">DSM 15867</strain>
    </source>
</reference>
<evidence type="ECO:0000313" key="2">
    <source>
        <dbReference type="Proteomes" id="UP000574769"/>
    </source>
</evidence>
<gene>
    <name evidence="1" type="ORF">GGQ96_003005</name>
</gene>
<dbReference type="AlphaFoldDB" id="A0A7W7EZ95"/>
<evidence type="ECO:0000313" key="1">
    <source>
        <dbReference type="EMBL" id="MBB4618859.1"/>
    </source>
</evidence>
<proteinExistence type="predicted"/>
<organism evidence="1 2">
    <name type="scientific">Sphingomonas abaci</name>
    <dbReference type="NCBI Taxonomy" id="237611"/>
    <lineage>
        <taxon>Bacteria</taxon>
        <taxon>Pseudomonadati</taxon>
        <taxon>Pseudomonadota</taxon>
        <taxon>Alphaproteobacteria</taxon>
        <taxon>Sphingomonadales</taxon>
        <taxon>Sphingomonadaceae</taxon>
        <taxon>Sphingomonas</taxon>
    </lineage>
</organism>
<keyword evidence="2" id="KW-1185">Reference proteome</keyword>
<dbReference type="EMBL" id="JACHNY010000006">
    <property type="protein sequence ID" value="MBB4618859.1"/>
    <property type="molecule type" value="Genomic_DNA"/>
</dbReference>
<name>A0A7W7EZ95_9SPHN</name>
<dbReference type="RefSeq" id="WP_184116110.1">
    <property type="nucleotide sequence ID" value="NZ_JACHNY010000006.1"/>
</dbReference>
<sequence>MTDYAAFSEDAVAEAIKLGSANYQAVAASFSGGNIDSFAMTEASYTAECISVTVTNSQICLALPAPISKQFCVSVPSWVPNGTAAEACISIGTKLGIPSGAKLTVSALGKVIFQKTFGLC</sequence>
<protein>
    <submittedName>
        <fullName evidence="1">Uncharacterized protein</fullName>
    </submittedName>
</protein>